<name>A0AA46E0J8_9FUSO</name>
<dbReference type="Gene3D" id="6.10.340.10">
    <property type="match status" value="1"/>
</dbReference>
<evidence type="ECO:0000256" key="5">
    <source>
        <dbReference type="ARBA" id="ARBA00023136"/>
    </source>
</evidence>
<dbReference type="EMBL" id="SOBG01000001">
    <property type="protein sequence ID" value="TDT72554.1"/>
    <property type="molecule type" value="Genomic_DNA"/>
</dbReference>
<dbReference type="SMART" id="SM00304">
    <property type="entry name" value="HAMP"/>
    <property type="match status" value="1"/>
</dbReference>
<dbReference type="Gene3D" id="1.10.287.950">
    <property type="entry name" value="Methyl-accepting chemotaxis protein"/>
    <property type="match status" value="1"/>
</dbReference>
<dbReference type="InterPro" id="IPR004010">
    <property type="entry name" value="Double_Cache_2"/>
</dbReference>
<evidence type="ECO:0000256" key="1">
    <source>
        <dbReference type="ARBA" id="ARBA00004651"/>
    </source>
</evidence>
<dbReference type="PROSITE" id="PS50111">
    <property type="entry name" value="CHEMOTAXIS_TRANSDUC_2"/>
    <property type="match status" value="1"/>
</dbReference>
<keyword evidence="9" id="KW-0175">Coiled coil</keyword>
<evidence type="ECO:0000256" key="7">
    <source>
        <dbReference type="ARBA" id="ARBA00029447"/>
    </source>
</evidence>
<dbReference type="SMART" id="SM00283">
    <property type="entry name" value="MA"/>
    <property type="match status" value="1"/>
</dbReference>
<evidence type="ECO:0000313" key="13">
    <source>
        <dbReference type="EMBL" id="TDT72554.1"/>
    </source>
</evidence>
<dbReference type="AlphaFoldDB" id="A0AA46E0J8"/>
<evidence type="ECO:0000259" key="12">
    <source>
        <dbReference type="PROSITE" id="PS50885"/>
    </source>
</evidence>
<protein>
    <submittedName>
        <fullName evidence="13">Methyl-accepting chemotaxis sensory transducer with Cache sensor</fullName>
    </submittedName>
</protein>
<dbReference type="SMART" id="SM01049">
    <property type="entry name" value="Cache_2"/>
    <property type="match status" value="1"/>
</dbReference>
<comment type="caution">
    <text evidence="13">The sequence shown here is derived from an EMBL/GenBank/DDBJ whole genome shotgun (WGS) entry which is preliminary data.</text>
</comment>
<feature type="transmembrane region" description="Helical" evidence="10">
    <location>
        <begin position="206"/>
        <end position="224"/>
    </location>
</feature>
<gene>
    <name evidence="13" type="ORF">EV215_0364</name>
</gene>
<feature type="coiled-coil region" evidence="9">
    <location>
        <begin position="462"/>
        <end position="534"/>
    </location>
</feature>
<dbReference type="InterPro" id="IPR033480">
    <property type="entry name" value="sCache_2"/>
</dbReference>
<evidence type="ECO:0000256" key="4">
    <source>
        <dbReference type="ARBA" id="ARBA00022989"/>
    </source>
</evidence>
<keyword evidence="2" id="KW-1003">Cell membrane</keyword>
<dbReference type="CDD" id="cd06225">
    <property type="entry name" value="HAMP"/>
    <property type="match status" value="1"/>
</dbReference>
<evidence type="ECO:0000259" key="11">
    <source>
        <dbReference type="PROSITE" id="PS50111"/>
    </source>
</evidence>
<dbReference type="PANTHER" id="PTHR32089:SF112">
    <property type="entry name" value="LYSOZYME-LIKE PROTEIN-RELATED"/>
    <property type="match status" value="1"/>
</dbReference>
<comment type="subcellular location">
    <subcellularLocation>
        <location evidence="1">Cell membrane</location>
        <topology evidence="1">Multi-pass membrane protein</topology>
    </subcellularLocation>
</comment>
<dbReference type="CDD" id="cd11386">
    <property type="entry name" value="MCP_signal"/>
    <property type="match status" value="1"/>
</dbReference>
<feature type="domain" description="Methyl-accepting transducer" evidence="11">
    <location>
        <begin position="314"/>
        <end position="550"/>
    </location>
</feature>
<dbReference type="GO" id="GO:0007165">
    <property type="term" value="P:signal transduction"/>
    <property type="evidence" value="ECO:0007669"/>
    <property type="project" value="UniProtKB-KW"/>
</dbReference>
<comment type="similarity">
    <text evidence="7">Belongs to the methyl-accepting chemotaxis (MCP) protein family.</text>
</comment>
<feature type="coiled-coil region" evidence="9">
    <location>
        <begin position="574"/>
        <end position="601"/>
    </location>
</feature>
<evidence type="ECO:0000256" key="3">
    <source>
        <dbReference type="ARBA" id="ARBA00022692"/>
    </source>
</evidence>
<dbReference type="Gene3D" id="3.30.450.20">
    <property type="entry name" value="PAS domain"/>
    <property type="match status" value="1"/>
</dbReference>
<evidence type="ECO:0000256" key="6">
    <source>
        <dbReference type="ARBA" id="ARBA00023224"/>
    </source>
</evidence>
<accession>A0AA46E0J8</accession>
<dbReference type="PROSITE" id="PS50885">
    <property type="entry name" value="HAMP"/>
    <property type="match status" value="1"/>
</dbReference>
<dbReference type="InterPro" id="IPR003660">
    <property type="entry name" value="HAMP_dom"/>
</dbReference>
<keyword evidence="6 8" id="KW-0807">Transducer</keyword>
<dbReference type="Pfam" id="PF00015">
    <property type="entry name" value="MCPsignal"/>
    <property type="match status" value="1"/>
</dbReference>
<reference evidence="13 14" key="1">
    <citation type="submission" date="2019-03" db="EMBL/GenBank/DDBJ databases">
        <title>Genomic Encyclopedia of Type Strains, Phase IV (KMG-IV): sequencing the most valuable type-strain genomes for metagenomic binning, comparative biology and taxonomic classification.</title>
        <authorList>
            <person name="Goeker M."/>
        </authorList>
    </citation>
    <scope>NUCLEOTIDE SEQUENCE [LARGE SCALE GENOMIC DNA]</scope>
    <source>
        <strain evidence="13 14">DSM 100055</strain>
    </source>
</reference>
<dbReference type="SUPFAM" id="SSF58104">
    <property type="entry name" value="Methyl-accepting chemotaxis protein (MCP) signaling domain"/>
    <property type="match status" value="1"/>
</dbReference>
<organism evidence="13 14">
    <name type="scientific">Hypnocyclicus thermotrophus</name>
    <dbReference type="NCBI Taxonomy" id="1627895"/>
    <lineage>
        <taxon>Bacteria</taxon>
        <taxon>Fusobacteriati</taxon>
        <taxon>Fusobacteriota</taxon>
        <taxon>Fusobacteriia</taxon>
        <taxon>Fusobacteriales</taxon>
        <taxon>Fusobacteriaceae</taxon>
        <taxon>Hypnocyclicus</taxon>
    </lineage>
</organism>
<proteinExistence type="inferred from homology"/>
<sequence>MKKTKISKKINVAVILVLVIFSLFNSIVSIIAEQKRSKRVLENLTKNYYNEKKQDLINLVDSIASFIEGKNEQEIIEILDKAKYDSTGYFWVNDTTLPYPKMIYNPNGKSLTGKLLNNTKYNVVGENKENLFVALVKKANKNGAGFVEYTWLNPKSGKKEPKLSYGKKIGNYIIATGIYLSEIQSIIDREKIAAKKNIQNIIIRQIILSFIIIIISWLIFRLILRKIVKPLEEVNRNMKLIAEGEADLTNKIQIVSNDEVGELAEYFNKFLDKLHDIIYEIKQLTIVLTDRNTQIHNIMDNIIKGRESEYLHQLEERLEAGTIHLQEYIDRVLDNVRNQTAASEESLAAIQQISAASQESKLKTNDVSKNSEIAINVSVSGHKKITDMNGQMSTIRNSVDSAEKEINKLVKSSQIIGDITVAINAIAEQTNLLALNAAIEAARAGEAGRGFSVVAEEIRKLAEQTNKETKKIEKIVSNIQKQIENVKEANIDIDNKVEFTLNTTNELTETILNINKLIDENNVLIQDVNKMIDEQNMSVQDVSKAIELLTNSSTNIESVSINTQEISVKIGDILNNNLSEIKDTVELVQELEKKVKGFKTK</sequence>
<dbReference type="RefSeq" id="WP_134112268.1">
    <property type="nucleotide sequence ID" value="NZ_SOBG01000001.1"/>
</dbReference>
<dbReference type="InterPro" id="IPR004089">
    <property type="entry name" value="MCPsignal_dom"/>
</dbReference>
<dbReference type="Pfam" id="PF08269">
    <property type="entry name" value="dCache_2"/>
    <property type="match status" value="1"/>
</dbReference>
<dbReference type="Pfam" id="PF00672">
    <property type="entry name" value="HAMP"/>
    <property type="match status" value="1"/>
</dbReference>
<evidence type="ECO:0000256" key="9">
    <source>
        <dbReference type="SAM" id="Coils"/>
    </source>
</evidence>
<dbReference type="GO" id="GO:0005886">
    <property type="term" value="C:plasma membrane"/>
    <property type="evidence" value="ECO:0007669"/>
    <property type="project" value="UniProtKB-SubCell"/>
</dbReference>
<evidence type="ECO:0000256" key="8">
    <source>
        <dbReference type="PROSITE-ProRule" id="PRU00284"/>
    </source>
</evidence>
<keyword evidence="5 10" id="KW-0472">Membrane</keyword>
<feature type="transmembrane region" description="Helical" evidence="10">
    <location>
        <begin position="12"/>
        <end position="32"/>
    </location>
</feature>
<keyword evidence="14" id="KW-1185">Reference proteome</keyword>
<keyword evidence="3 10" id="KW-0812">Transmembrane</keyword>
<evidence type="ECO:0000256" key="10">
    <source>
        <dbReference type="SAM" id="Phobius"/>
    </source>
</evidence>
<dbReference type="Proteomes" id="UP000294678">
    <property type="component" value="Unassembled WGS sequence"/>
</dbReference>
<evidence type="ECO:0000256" key="2">
    <source>
        <dbReference type="ARBA" id="ARBA00022475"/>
    </source>
</evidence>
<keyword evidence="4 10" id="KW-1133">Transmembrane helix</keyword>
<feature type="domain" description="HAMP" evidence="12">
    <location>
        <begin position="225"/>
        <end position="279"/>
    </location>
</feature>
<dbReference type="PANTHER" id="PTHR32089">
    <property type="entry name" value="METHYL-ACCEPTING CHEMOTAXIS PROTEIN MCPB"/>
    <property type="match status" value="1"/>
</dbReference>
<evidence type="ECO:0000313" key="14">
    <source>
        <dbReference type="Proteomes" id="UP000294678"/>
    </source>
</evidence>